<name>A0A0F7SHP4_PHARH</name>
<dbReference type="GO" id="GO:0006123">
    <property type="term" value="P:mitochondrial electron transport, cytochrome c to oxygen"/>
    <property type="evidence" value="ECO:0007669"/>
    <property type="project" value="TreeGrafter"/>
</dbReference>
<dbReference type="InterPro" id="IPR036418">
    <property type="entry name" value="Cyt_c_oxidase_su6a_sf"/>
</dbReference>
<comment type="similarity">
    <text evidence="6">Belongs to the cytochrome c oxidase subunit 6A family.</text>
</comment>
<dbReference type="GO" id="GO:0030234">
    <property type="term" value="F:enzyme regulator activity"/>
    <property type="evidence" value="ECO:0007669"/>
    <property type="project" value="TreeGrafter"/>
</dbReference>
<dbReference type="SUPFAM" id="SSF81411">
    <property type="entry name" value="Mitochondrial cytochrome c oxidase subunit VIa"/>
    <property type="match status" value="1"/>
</dbReference>
<sequence>MASILRSTIARAPRATIGLRASSNSVHTFTPAGCVPMYAQKAIKEADLPVRETAWSRERDAMRDHAPEASELWRKVTYYVALPCVIVAGIWTYKKETEHAAHIEHEIEANGGSPPERVVYEYMLRRTKPFPWSGNQSLFHNDKTNIRASEEFGA</sequence>
<proteinExistence type="inferred from homology"/>
<dbReference type="InterPro" id="IPR001349">
    <property type="entry name" value="Cyt_c_oxidase_su6a"/>
</dbReference>
<keyword evidence="4" id="KW-0496">Mitochondrion</keyword>
<protein>
    <submittedName>
        <fullName evidence="7">Cytochrome c oxidase, subunit VIa/COX13</fullName>
    </submittedName>
</protein>
<accession>A0A0F7SHP4</accession>
<evidence type="ECO:0000256" key="5">
    <source>
        <dbReference type="ARBA" id="ARBA00023136"/>
    </source>
</evidence>
<keyword evidence="5" id="KW-0472">Membrane</keyword>
<keyword evidence="2" id="KW-0999">Mitochondrion inner membrane</keyword>
<dbReference type="Gene3D" id="4.10.95.10">
    <property type="entry name" value="Cytochrome c oxidase, subunit VIa"/>
    <property type="match status" value="1"/>
</dbReference>
<reference evidence="7" key="1">
    <citation type="submission" date="2014-08" db="EMBL/GenBank/DDBJ databases">
        <authorList>
            <person name="Sharma Rahul"/>
            <person name="Thines Marco"/>
        </authorList>
    </citation>
    <scope>NUCLEOTIDE SEQUENCE</scope>
</reference>
<dbReference type="PANTHER" id="PTHR11504:SF0">
    <property type="entry name" value="CYTOCHROME C OXIDASE SUBUNIT"/>
    <property type="match status" value="1"/>
</dbReference>
<comment type="subcellular location">
    <subcellularLocation>
        <location evidence="1">Mitochondrion inner membrane</location>
    </subcellularLocation>
</comment>
<evidence type="ECO:0000313" key="7">
    <source>
        <dbReference type="EMBL" id="CDZ98456.1"/>
    </source>
</evidence>
<organism evidence="7">
    <name type="scientific">Phaffia rhodozyma</name>
    <name type="common">Yeast</name>
    <name type="synonym">Xanthophyllomyces dendrorhous</name>
    <dbReference type="NCBI Taxonomy" id="264483"/>
    <lineage>
        <taxon>Eukaryota</taxon>
        <taxon>Fungi</taxon>
        <taxon>Dikarya</taxon>
        <taxon>Basidiomycota</taxon>
        <taxon>Agaricomycotina</taxon>
        <taxon>Tremellomycetes</taxon>
        <taxon>Cystofilobasidiales</taxon>
        <taxon>Mrakiaceae</taxon>
        <taxon>Phaffia</taxon>
    </lineage>
</organism>
<evidence type="ECO:0000256" key="3">
    <source>
        <dbReference type="ARBA" id="ARBA00022946"/>
    </source>
</evidence>
<dbReference type="PANTHER" id="PTHR11504">
    <property type="entry name" value="CYTOCHROME C OXIDASE POLYPEPTIDE VIA"/>
    <property type="match status" value="1"/>
</dbReference>
<evidence type="ECO:0000256" key="1">
    <source>
        <dbReference type="ARBA" id="ARBA00004273"/>
    </source>
</evidence>
<keyword evidence="3" id="KW-0809">Transit peptide</keyword>
<dbReference type="GO" id="GO:0005743">
    <property type="term" value="C:mitochondrial inner membrane"/>
    <property type="evidence" value="ECO:0007669"/>
    <property type="project" value="UniProtKB-SubCell"/>
</dbReference>
<evidence type="ECO:0000256" key="4">
    <source>
        <dbReference type="ARBA" id="ARBA00023128"/>
    </source>
</evidence>
<evidence type="ECO:0000256" key="6">
    <source>
        <dbReference type="RuleBase" id="RU004396"/>
    </source>
</evidence>
<dbReference type="Pfam" id="PF02046">
    <property type="entry name" value="COX6A"/>
    <property type="match status" value="1"/>
</dbReference>
<evidence type="ECO:0000256" key="2">
    <source>
        <dbReference type="ARBA" id="ARBA00022792"/>
    </source>
</evidence>
<dbReference type="AlphaFoldDB" id="A0A0F7SHP4"/>
<dbReference type="EMBL" id="LN483345">
    <property type="protein sequence ID" value="CDZ98456.1"/>
    <property type="molecule type" value="Genomic_DNA"/>
</dbReference>